<evidence type="ECO:0000313" key="2">
    <source>
        <dbReference type="Proteomes" id="UP001597521"/>
    </source>
</evidence>
<proteinExistence type="predicted"/>
<gene>
    <name evidence="1" type="ORF">ACFSX5_15465</name>
</gene>
<accession>A0ABW5QN47</accession>
<dbReference type="RefSeq" id="WP_386834630.1">
    <property type="nucleotide sequence ID" value="NZ_JBHUNP010000001.1"/>
</dbReference>
<keyword evidence="2" id="KW-1185">Reference proteome</keyword>
<evidence type="ECO:0000313" key="1">
    <source>
        <dbReference type="EMBL" id="MFD2649187.1"/>
    </source>
</evidence>
<organism evidence="1 2">
    <name type="scientific">Devosia albogilva</name>
    <dbReference type="NCBI Taxonomy" id="429726"/>
    <lineage>
        <taxon>Bacteria</taxon>
        <taxon>Pseudomonadati</taxon>
        <taxon>Pseudomonadota</taxon>
        <taxon>Alphaproteobacteria</taxon>
        <taxon>Hyphomicrobiales</taxon>
        <taxon>Devosiaceae</taxon>
        <taxon>Devosia</taxon>
    </lineage>
</organism>
<name>A0ABW5QN47_9HYPH</name>
<protein>
    <submittedName>
        <fullName evidence="1">Uncharacterized protein</fullName>
    </submittedName>
</protein>
<sequence>MAEAQVLQAGELRRDTTTRCGVAAIIHQALLAQSHLQWIDDGMSTSFATSLQSRVSKLENLLVATK</sequence>
<comment type="caution">
    <text evidence="1">The sequence shown here is derived from an EMBL/GenBank/DDBJ whole genome shotgun (WGS) entry which is preliminary data.</text>
</comment>
<dbReference type="Proteomes" id="UP001597521">
    <property type="component" value="Unassembled WGS sequence"/>
</dbReference>
<reference evidence="2" key="1">
    <citation type="journal article" date="2019" name="Int. J. Syst. Evol. Microbiol.">
        <title>The Global Catalogue of Microorganisms (GCM) 10K type strain sequencing project: providing services to taxonomists for standard genome sequencing and annotation.</title>
        <authorList>
            <consortium name="The Broad Institute Genomics Platform"/>
            <consortium name="The Broad Institute Genome Sequencing Center for Infectious Disease"/>
            <person name="Wu L."/>
            <person name="Ma J."/>
        </authorList>
    </citation>
    <scope>NUCLEOTIDE SEQUENCE [LARGE SCALE GENOMIC DNA]</scope>
    <source>
        <strain evidence="2">CCM 7427</strain>
    </source>
</reference>
<dbReference type="EMBL" id="JBHUNP010000001">
    <property type="protein sequence ID" value="MFD2649187.1"/>
    <property type="molecule type" value="Genomic_DNA"/>
</dbReference>